<keyword evidence="2" id="KW-0238">DNA-binding</keyword>
<evidence type="ECO:0000256" key="2">
    <source>
        <dbReference type="ARBA" id="ARBA00023125"/>
    </source>
</evidence>
<evidence type="ECO:0000259" key="4">
    <source>
        <dbReference type="Pfam" id="PF00847"/>
    </source>
</evidence>
<accession>M1PCJ7</accession>
<dbReference type="GO" id="GO:0003700">
    <property type="term" value="F:DNA-binding transcription factor activity"/>
    <property type="evidence" value="ECO:0007669"/>
    <property type="project" value="InterPro"/>
</dbReference>
<gene>
    <name evidence="5" type="ordered locus">UWK_02806</name>
</gene>
<dbReference type="GO" id="GO:0003677">
    <property type="term" value="F:DNA binding"/>
    <property type="evidence" value="ECO:0007669"/>
    <property type="project" value="UniProtKB-KW"/>
</dbReference>
<name>M1PCJ7_DESSD</name>
<evidence type="ECO:0000256" key="3">
    <source>
        <dbReference type="ARBA" id="ARBA00023163"/>
    </source>
</evidence>
<dbReference type="HOGENOM" id="CLU_114860_0_0_7"/>
<dbReference type="eggNOG" id="ENOG5033H8Q">
    <property type="taxonomic scope" value="Bacteria"/>
</dbReference>
<dbReference type="RefSeq" id="WP_015405023.1">
    <property type="nucleotide sequence ID" value="NC_020304.1"/>
</dbReference>
<keyword evidence="3" id="KW-0804">Transcription</keyword>
<keyword evidence="1" id="KW-0805">Transcription regulation</keyword>
<sequence>MDQEKQKEFMLKRQKDIARIDQESKRTHGWYVRVRFQGKTYSKFFSDKKCGGRYSSLLSAIAWRDSTEKRLGKIRTNKHLVTVSNSGTGVVGVRLNDGFNRYEVSWVTTEGKQGKTSVSIRKHGKEGAFIKACAIRQEKERARLGI</sequence>
<protein>
    <submittedName>
        <fullName evidence="5">AP2 domain-containing protein</fullName>
    </submittedName>
</protein>
<dbReference type="Proteomes" id="UP000011721">
    <property type="component" value="Chromosome"/>
</dbReference>
<dbReference type="STRING" id="1167006.UWK_02806"/>
<reference evidence="6" key="1">
    <citation type="journal article" date="2013" name="Stand. Genomic Sci.">
        <title>Complete genome sequence of Desulfocapsa sulfexigens, a marine deltaproteobacterium specialized in disproportionating inorganic sulfur compounds.</title>
        <authorList>
            <person name="Finster K.W."/>
            <person name="Kjeldsen K.U."/>
            <person name="Kube M."/>
            <person name="Reinhardt R."/>
            <person name="Mussmann M."/>
            <person name="Amann R."/>
            <person name="Schreiber L."/>
        </authorList>
    </citation>
    <scope>NUCLEOTIDE SEQUENCE [LARGE SCALE GENOMIC DNA]</scope>
    <source>
        <strain evidence="6">DSM 10523 / SB164P1</strain>
    </source>
</reference>
<proteinExistence type="predicted"/>
<dbReference type="Pfam" id="PF00847">
    <property type="entry name" value="AP2"/>
    <property type="match status" value="1"/>
</dbReference>
<organism evidence="5 6">
    <name type="scientific">Desulfocapsa sulfexigens (strain DSM 10523 / SB164P1)</name>
    <dbReference type="NCBI Taxonomy" id="1167006"/>
    <lineage>
        <taxon>Bacteria</taxon>
        <taxon>Pseudomonadati</taxon>
        <taxon>Thermodesulfobacteriota</taxon>
        <taxon>Desulfobulbia</taxon>
        <taxon>Desulfobulbales</taxon>
        <taxon>Desulfocapsaceae</taxon>
        <taxon>Desulfocapsa</taxon>
    </lineage>
</organism>
<keyword evidence="6" id="KW-1185">Reference proteome</keyword>
<dbReference type="KEGG" id="dsf:UWK_02806"/>
<evidence type="ECO:0000313" key="6">
    <source>
        <dbReference type="Proteomes" id="UP000011721"/>
    </source>
</evidence>
<feature type="domain" description="AP2/ERF" evidence="4">
    <location>
        <begin position="88"/>
        <end position="141"/>
    </location>
</feature>
<evidence type="ECO:0000256" key="1">
    <source>
        <dbReference type="ARBA" id="ARBA00023015"/>
    </source>
</evidence>
<dbReference type="InterPro" id="IPR001471">
    <property type="entry name" value="AP2/ERF_dom"/>
</dbReference>
<evidence type="ECO:0000313" key="5">
    <source>
        <dbReference type="EMBL" id="AGF79337.1"/>
    </source>
</evidence>
<dbReference type="Gene3D" id="1.20.5.2050">
    <property type="match status" value="1"/>
</dbReference>
<dbReference type="EMBL" id="CP003985">
    <property type="protein sequence ID" value="AGF79337.1"/>
    <property type="molecule type" value="Genomic_DNA"/>
</dbReference>
<dbReference type="AlphaFoldDB" id="M1PCJ7"/>
<dbReference type="PATRIC" id="fig|1167006.5.peg.3030"/>